<feature type="compositionally biased region" description="Low complexity" evidence="1">
    <location>
        <begin position="227"/>
        <end position="241"/>
    </location>
</feature>
<organism evidence="3 4">
    <name type="scientific">Salibaculum griseiflavum</name>
    <dbReference type="NCBI Taxonomy" id="1914409"/>
    <lineage>
        <taxon>Bacteria</taxon>
        <taxon>Pseudomonadati</taxon>
        <taxon>Pseudomonadota</taxon>
        <taxon>Alphaproteobacteria</taxon>
        <taxon>Rhodobacterales</taxon>
        <taxon>Roseobacteraceae</taxon>
        <taxon>Salibaculum</taxon>
    </lineage>
</organism>
<comment type="caution">
    <text evidence="3">The sequence shown here is derived from an EMBL/GenBank/DDBJ whole genome shotgun (WGS) entry which is preliminary data.</text>
</comment>
<accession>A0A2V1P428</accession>
<feature type="region of interest" description="Disordered" evidence="1">
    <location>
        <begin position="181"/>
        <end position="443"/>
    </location>
</feature>
<protein>
    <recommendedName>
        <fullName evidence="5">Type IV pilus biogenesis</fullName>
    </recommendedName>
</protein>
<feature type="compositionally biased region" description="Pro residues" evidence="1">
    <location>
        <begin position="707"/>
        <end position="721"/>
    </location>
</feature>
<keyword evidence="4" id="KW-1185">Reference proteome</keyword>
<evidence type="ECO:0000256" key="1">
    <source>
        <dbReference type="SAM" id="MobiDB-lite"/>
    </source>
</evidence>
<evidence type="ECO:0000313" key="4">
    <source>
        <dbReference type="Proteomes" id="UP000245293"/>
    </source>
</evidence>
<feature type="compositionally biased region" description="Low complexity" evidence="1">
    <location>
        <begin position="508"/>
        <end position="519"/>
    </location>
</feature>
<feature type="transmembrane region" description="Helical" evidence="2">
    <location>
        <begin position="463"/>
        <end position="485"/>
    </location>
</feature>
<feature type="region of interest" description="Disordered" evidence="1">
    <location>
        <begin position="707"/>
        <end position="793"/>
    </location>
</feature>
<evidence type="ECO:0000313" key="3">
    <source>
        <dbReference type="EMBL" id="PWG17249.1"/>
    </source>
</evidence>
<dbReference type="OrthoDB" id="7870459at2"/>
<keyword evidence="2" id="KW-0812">Transmembrane</keyword>
<name>A0A2V1P428_9RHOB</name>
<keyword evidence="2" id="KW-1133">Transmembrane helix</keyword>
<sequence length="999" mass="102835">MKPNFALSLSFEGLRLMHRAEGGWALVGEVALDDPDLSGALARLRDVADRLAPQGVTTKLLLPDEQIKYISLDGTQTDESDVRAALDGATPYALEDLAYDFSKGGGRTHIAAVARETLDEAESFAIEHAFNPVSFVAVPDPFSFVGEPFFGVTKAAAGQEVERDAEPVNVIGRVEDVAVEELATPEVSATTPTGEAESDHDPELIADTEPATDAAQETAEIEGPTEAVPDVVDEPASAADASPEESETDESADRALENADPDDFGTSPAFGSRRSDAPENHKAPPPFDPDAAPQPAAPKPTQPDETDAPAPLFGSRREPPPLIASRDDDGTAPPLSFAPGAVSDPVNPAPEALVADDPEPADDAPPVTGRAPETVPAETAPALAASLSATPGPSVETAPEPAQDAPRGPGLFRSRRMARRAEADAKAAPAETATVQDERNRMTVFGARKPAKPPREIGGKPRFLGLILTALLILFMLAVAALAAFNEETLSRWFGWGQETVQTAALPADEPTAEPTAPESPDDAAPEVAAAPATEATDEPAPDTLGADRGSAPVGSVLSPAEAQRIYAATGVWQRAPRIPDLPQGQALQEIAVSDGFATPDRRPPGGLPENAAQDAVIAAPVNPPAPDTEFDFGADGFVVATPEGAITPDGILVFAGSPDLTPPPRPGTEAPERTVLQQLASVIPDGAETRSDPEAGLVVVAAQPLLSPPVRPGTQPPAPPASDAETNAPDVNPDTPVGEPSEATEAEGLVVVAGAPPLQPPPRPGDAVSAPTEPTGEATVEEGLNLIEGTPPILPPVRPAGFAAFAAAPGDLTRQEAAALRPRPRPAGLAPAPADAAPAPEEEASTGATDDQASLALSEEIAAAVQAAAARPDPFAGATAQAPAASLRPDTRPSNFSRVVANARPAPAVAQPVRPSGPTTTSVARAATEENAINLRRVNLIGVYGSSNDRRALVRLSNGRYSRVTVGDRLDGGQVQAIGPSSLIYVKRGRQITLEIGG</sequence>
<dbReference type="Proteomes" id="UP000245293">
    <property type="component" value="Unassembled WGS sequence"/>
</dbReference>
<feature type="compositionally biased region" description="Low complexity" evidence="1">
    <location>
        <begin position="364"/>
        <end position="394"/>
    </location>
</feature>
<reference evidence="4" key="1">
    <citation type="submission" date="2018-05" db="EMBL/GenBank/DDBJ databases">
        <authorList>
            <person name="Du Z."/>
            <person name="Wang X."/>
        </authorList>
    </citation>
    <scope>NUCLEOTIDE SEQUENCE [LARGE SCALE GENOMIC DNA]</scope>
    <source>
        <strain evidence="4">WDS4C29</strain>
    </source>
</reference>
<evidence type="ECO:0000256" key="2">
    <source>
        <dbReference type="SAM" id="Phobius"/>
    </source>
</evidence>
<keyword evidence="2" id="KW-0472">Membrane</keyword>
<feature type="compositionally biased region" description="Basic and acidic residues" evidence="1">
    <location>
        <begin position="273"/>
        <end position="282"/>
    </location>
</feature>
<proteinExistence type="predicted"/>
<feature type="region of interest" description="Disordered" evidence="1">
    <location>
        <begin position="508"/>
        <end position="555"/>
    </location>
</feature>
<feature type="compositionally biased region" description="Low complexity" evidence="1">
    <location>
        <begin position="814"/>
        <end position="840"/>
    </location>
</feature>
<gene>
    <name evidence="3" type="ORF">DFK10_07630</name>
</gene>
<dbReference type="RefSeq" id="WP_109388266.1">
    <property type="nucleotide sequence ID" value="NZ_QETF01000006.1"/>
</dbReference>
<feature type="region of interest" description="Disordered" evidence="1">
    <location>
        <begin position="814"/>
        <end position="852"/>
    </location>
</feature>
<evidence type="ECO:0008006" key="5">
    <source>
        <dbReference type="Google" id="ProtNLM"/>
    </source>
</evidence>
<feature type="compositionally biased region" description="Low complexity" evidence="1">
    <location>
        <begin position="526"/>
        <end position="535"/>
    </location>
</feature>
<dbReference type="AlphaFoldDB" id="A0A2V1P428"/>
<feature type="compositionally biased region" description="Basic and acidic residues" evidence="1">
    <location>
        <begin position="315"/>
        <end position="329"/>
    </location>
</feature>
<dbReference type="EMBL" id="QETF01000006">
    <property type="protein sequence ID" value="PWG17249.1"/>
    <property type="molecule type" value="Genomic_DNA"/>
</dbReference>